<evidence type="ECO:0008006" key="12">
    <source>
        <dbReference type="Google" id="ProtNLM"/>
    </source>
</evidence>
<dbReference type="GO" id="GO:0003964">
    <property type="term" value="F:RNA-directed DNA polymerase activity"/>
    <property type="evidence" value="ECO:0007669"/>
    <property type="project" value="UniProtKB-KW"/>
</dbReference>
<evidence type="ECO:0000256" key="1">
    <source>
        <dbReference type="ARBA" id="ARBA00022722"/>
    </source>
</evidence>
<dbReference type="GO" id="GO:0046872">
    <property type="term" value="F:metal ion binding"/>
    <property type="evidence" value="ECO:0007669"/>
    <property type="project" value="UniProtKB-KW"/>
</dbReference>
<protein>
    <recommendedName>
        <fullName evidence="12">Profilin</fullName>
    </recommendedName>
</protein>
<keyword evidence="8" id="KW-0808">Transferase</keyword>
<dbReference type="EMBL" id="CAKLBY020000256">
    <property type="protein sequence ID" value="CAK7940178.1"/>
    <property type="molecule type" value="Genomic_DNA"/>
</dbReference>
<keyword evidence="9" id="KW-0233">DNA recombination</keyword>
<dbReference type="GO" id="GO:0015074">
    <property type="term" value="P:DNA integration"/>
    <property type="evidence" value="ECO:0007669"/>
    <property type="project" value="UniProtKB-KW"/>
</dbReference>
<dbReference type="GO" id="GO:0016787">
    <property type="term" value="F:hydrolase activity"/>
    <property type="evidence" value="ECO:0007669"/>
    <property type="project" value="UniProtKB-KW"/>
</dbReference>
<dbReference type="InterPro" id="IPR039537">
    <property type="entry name" value="Retrotran_Ty1/copia-like"/>
</dbReference>
<evidence type="ECO:0000256" key="4">
    <source>
        <dbReference type="ARBA" id="ARBA00022801"/>
    </source>
</evidence>
<keyword evidence="7" id="KW-0695">RNA-directed DNA polymerase</keyword>
<comment type="caution">
    <text evidence="10">The sequence shown here is derived from an EMBL/GenBank/DDBJ whole genome shotgun (WGS) entry which is preliminary data.</text>
</comment>
<evidence type="ECO:0000256" key="6">
    <source>
        <dbReference type="ARBA" id="ARBA00022908"/>
    </source>
</evidence>
<sequence>MRKSVEIQKKCTIWNESKAIASGMKMGKAYVLDCEKDVTQYIEYAGTQRATTGMPMMDHKSMTLCGGCMKVKQTGAHFPSHYQSKATKVLQLVHTDSTGPMKTKSKSGARYVLTFVADYHKYVVAYFITKKSDVPGKFKTLMNLYENQ</sequence>
<dbReference type="GO" id="GO:0003887">
    <property type="term" value="F:DNA-directed DNA polymerase activity"/>
    <property type="evidence" value="ECO:0007669"/>
    <property type="project" value="UniProtKB-KW"/>
</dbReference>
<evidence type="ECO:0000256" key="7">
    <source>
        <dbReference type="ARBA" id="ARBA00022918"/>
    </source>
</evidence>
<proteinExistence type="predicted"/>
<keyword evidence="6" id="KW-0229">DNA integration</keyword>
<dbReference type="InterPro" id="IPR036397">
    <property type="entry name" value="RNaseH_sf"/>
</dbReference>
<keyword evidence="2" id="KW-0479">Metal-binding</keyword>
<dbReference type="AlphaFoldDB" id="A0AAV1V335"/>
<evidence type="ECO:0000256" key="8">
    <source>
        <dbReference type="ARBA" id="ARBA00022932"/>
    </source>
</evidence>
<dbReference type="InterPro" id="IPR012337">
    <property type="entry name" value="RNaseH-like_sf"/>
</dbReference>
<dbReference type="GO" id="GO:0004519">
    <property type="term" value="F:endonuclease activity"/>
    <property type="evidence" value="ECO:0007669"/>
    <property type="project" value="UniProtKB-KW"/>
</dbReference>
<name>A0AAV1V335_9STRA</name>
<dbReference type="SUPFAM" id="SSF53098">
    <property type="entry name" value="Ribonuclease H-like"/>
    <property type="match status" value="1"/>
</dbReference>
<gene>
    <name evidence="10" type="ORF">PM001_LOCUS25328</name>
</gene>
<evidence type="ECO:0000313" key="10">
    <source>
        <dbReference type="EMBL" id="CAK7940178.1"/>
    </source>
</evidence>
<evidence type="ECO:0000256" key="2">
    <source>
        <dbReference type="ARBA" id="ARBA00022723"/>
    </source>
</evidence>
<keyword evidence="8" id="KW-0239">DNA-directed DNA polymerase</keyword>
<dbReference type="Proteomes" id="UP001162060">
    <property type="component" value="Unassembled WGS sequence"/>
</dbReference>
<evidence type="ECO:0000313" key="11">
    <source>
        <dbReference type="Proteomes" id="UP001162060"/>
    </source>
</evidence>
<reference evidence="10" key="1">
    <citation type="submission" date="2024-01" db="EMBL/GenBank/DDBJ databases">
        <authorList>
            <person name="Webb A."/>
        </authorList>
    </citation>
    <scope>NUCLEOTIDE SEQUENCE</scope>
    <source>
        <strain evidence="10">Pm1</strain>
    </source>
</reference>
<dbReference type="PANTHER" id="PTHR42648">
    <property type="entry name" value="TRANSPOSASE, PUTATIVE-RELATED"/>
    <property type="match status" value="1"/>
</dbReference>
<accession>A0AAV1V335</accession>
<keyword evidence="1" id="KW-0540">Nuclease</keyword>
<keyword evidence="5" id="KW-0460">Magnesium</keyword>
<organism evidence="10 11">
    <name type="scientific">Peronospora matthiolae</name>
    <dbReference type="NCBI Taxonomy" id="2874970"/>
    <lineage>
        <taxon>Eukaryota</taxon>
        <taxon>Sar</taxon>
        <taxon>Stramenopiles</taxon>
        <taxon>Oomycota</taxon>
        <taxon>Peronosporomycetes</taxon>
        <taxon>Peronosporales</taxon>
        <taxon>Peronosporaceae</taxon>
        <taxon>Peronospora</taxon>
    </lineage>
</organism>
<dbReference type="PANTHER" id="PTHR42648:SF11">
    <property type="entry name" value="TRANSPOSON TY4-P GAG-POL POLYPROTEIN"/>
    <property type="match status" value="1"/>
</dbReference>
<dbReference type="GO" id="GO:0003676">
    <property type="term" value="F:nucleic acid binding"/>
    <property type="evidence" value="ECO:0007669"/>
    <property type="project" value="InterPro"/>
</dbReference>
<evidence type="ECO:0000256" key="9">
    <source>
        <dbReference type="ARBA" id="ARBA00023172"/>
    </source>
</evidence>
<evidence type="ECO:0000256" key="3">
    <source>
        <dbReference type="ARBA" id="ARBA00022759"/>
    </source>
</evidence>
<keyword evidence="4" id="KW-0378">Hydrolase</keyword>
<evidence type="ECO:0000256" key="5">
    <source>
        <dbReference type="ARBA" id="ARBA00022842"/>
    </source>
</evidence>
<keyword evidence="3" id="KW-0255">Endonuclease</keyword>
<dbReference type="GO" id="GO:0006310">
    <property type="term" value="P:DNA recombination"/>
    <property type="evidence" value="ECO:0007669"/>
    <property type="project" value="UniProtKB-KW"/>
</dbReference>
<keyword evidence="8" id="KW-0548">Nucleotidyltransferase</keyword>
<dbReference type="Gene3D" id="3.30.420.10">
    <property type="entry name" value="Ribonuclease H-like superfamily/Ribonuclease H"/>
    <property type="match status" value="1"/>
</dbReference>